<name>I1BZX4_RHIO9</name>
<proteinExistence type="predicted"/>
<dbReference type="OrthoDB" id="346910at2759"/>
<keyword evidence="2" id="KW-1133">Transmembrane helix</keyword>
<dbReference type="VEuPathDB" id="FungiDB:RO3G_06459"/>
<gene>
    <name evidence="3" type="ORF">RO3G_06459</name>
</gene>
<accession>I1BZX4</accession>
<feature type="region of interest" description="Disordered" evidence="1">
    <location>
        <begin position="28"/>
        <end position="53"/>
    </location>
</feature>
<evidence type="ECO:0000256" key="2">
    <source>
        <dbReference type="SAM" id="Phobius"/>
    </source>
</evidence>
<sequence>MDYAKQQDIVSEGDTLDREVAAATTHLYQQHASSSSSTSANSSKGEKKKKKEERAFERLQTEITALTEQIDRLRQQQKGGWTIRKVMLMLLKHALADSALLFIIFLVLWKRKSPLAYAIIARIVPFFQTLARQLVRTIVFWKASV</sequence>
<dbReference type="AlphaFoldDB" id="I1BZX4"/>
<evidence type="ECO:0000313" key="4">
    <source>
        <dbReference type="Proteomes" id="UP000009138"/>
    </source>
</evidence>
<keyword evidence="2" id="KW-0472">Membrane</keyword>
<dbReference type="InParanoid" id="I1BZX4"/>
<dbReference type="STRING" id="246409.I1BZX4"/>
<dbReference type="RefSeq" id="XP_067517150.1">
    <property type="nucleotide sequence ID" value="XM_067661049.1"/>
</dbReference>
<organism evidence="3 4">
    <name type="scientific">Rhizopus delemar (strain RA 99-880 / ATCC MYA-4621 / FGSC 9543 / NRRL 43880)</name>
    <name type="common">Mucormycosis agent</name>
    <name type="synonym">Rhizopus arrhizus var. delemar</name>
    <dbReference type="NCBI Taxonomy" id="246409"/>
    <lineage>
        <taxon>Eukaryota</taxon>
        <taxon>Fungi</taxon>
        <taxon>Fungi incertae sedis</taxon>
        <taxon>Mucoromycota</taxon>
        <taxon>Mucoromycotina</taxon>
        <taxon>Mucoromycetes</taxon>
        <taxon>Mucorales</taxon>
        <taxon>Mucorineae</taxon>
        <taxon>Rhizopodaceae</taxon>
        <taxon>Rhizopus</taxon>
    </lineage>
</organism>
<feature type="compositionally biased region" description="Low complexity" evidence="1">
    <location>
        <begin position="32"/>
        <end position="43"/>
    </location>
</feature>
<dbReference type="Proteomes" id="UP000009138">
    <property type="component" value="Unassembled WGS sequence"/>
</dbReference>
<dbReference type="GeneID" id="93613430"/>
<evidence type="ECO:0000256" key="1">
    <source>
        <dbReference type="SAM" id="MobiDB-lite"/>
    </source>
</evidence>
<keyword evidence="4" id="KW-1185">Reference proteome</keyword>
<protein>
    <submittedName>
        <fullName evidence="3">Uncharacterized protein</fullName>
    </submittedName>
</protein>
<reference evidence="3 4" key="1">
    <citation type="journal article" date="2009" name="PLoS Genet.">
        <title>Genomic analysis of the basal lineage fungus Rhizopus oryzae reveals a whole-genome duplication.</title>
        <authorList>
            <person name="Ma L.-J."/>
            <person name="Ibrahim A.S."/>
            <person name="Skory C."/>
            <person name="Grabherr M.G."/>
            <person name="Burger G."/>
            <person name="Butler M."/>
            <person name="Elias M."/>
            <person name="Idnurm A."/>
            <person name="Lang B.F."/>
            <person name="Sone T."/>
            <person name="Abe A."/>
            <person name="Calvo S.E."/>
            <person name="Corrochano L.M."/>
            <person name="Engels R."/>
            <person name="Fu J."/>
            <person name="Hansberg W."/>
            <person name="Kim J.-M."/>
            <person name="Kodira C.D."/>
            <person name="Koehrsen M.J."/>
            <person name="Liu B."/>
            <person name="Miranda-Saavedra D."/>
            <person name="O'Leary S."/>
            <person name="Ortiz-Castellanos L."/>
            <person name="Poulter R."/>
            <person name="Rodriguez-Romero J."/>
            <person name="Ruiz-Herrera J."/>
            <person name="Shen Y.-Q."/>
            <person name="Zeng Q."/>
            <person name="Galagan J."/>
            <person name="Birren B.W."/>
            <person name="Cuomo C.A."/>
            <person name="Wickes B.L."/>
        </authorList>
    </citation>
    <scope>NUCLEOTIDE SEQUENCE [LARGE SCALE GENOMIC DNA]</scope>
    <source>
        <strain evidence="4">RA 99-880 / ATCC MYA-4621 / FGSC 9543 / NRRL 43880</strain>
    </source>
</reference>
<keyword evidence="2" id="KW-0812">Transmembrane</keyword>
<feature type="transmembrane region" description="Helical" evidence="2">
    <location>
        <begin position="86"/>
        <end position="109"/>
    </location>
</feature>
<dbReference type="EMBL" id="CH476735">
    <property type="protein sequence ID" value="EIE81754.1"/>
    <property type="molecule type" value="Genomic_DNA"/>
</dbReference>
<evidence type="ECO:0000313" key="3">
    <source>
        <dbReference type="EMBL" id="EIE81754.1"/>
    </source>
</evidence>